<feature type="compositionally biased region" description="Polar residues" evidence="1">
    <location>
        <begin position="504"/>
        <end position="514"/>
    </location>
</feature>
<dbReference type="Proteomes" id="UP001152799">
    <property type="component" value="Chromosome 15"/>
</dbReference>
<gene>
    <name evidence="3" type="ORF">CEUTPL_LOCUS4479</name>
</gene>
<dbReference type="SMART" id="SM00228">
    <property type="entry name" value="PDZ"/>
    <property type="match status" value="2"/>
</dbReference>
<feature type="compositionally biased region" description="Low complexity" evidence="1">
    <location>
        <begin position="412"/>
        <end position="437"/>
    </location>
</feature>
<feature type="domain" description="PDZ" evidence="2">
    <location>
        <begin position="547"/>
        <end position="620"/>
    </location>
</feature>
<dbReference type="InterPro" id="IPR036034">
    <property type="entry name" value="PDZ_sf"/>
</dbReference>
<dbReference type="Pfam" id="PF00595">
    <property type="entry name" value="PDZ"/>
    <property type="match status" value="2"/>
</dbReference>
<proteinExistence type="predicted"/>
<dbReference type="EMBL" id="OU892291">
    <property type="protein sequence ID" value="CAG9763825.1"/>
    <property type="molecule type" value="Genomic_DNA"/>
</dbReference>
<feature type="domain" description="PDZ" evidence="2">
    <location>
        <begin position="306"/>
        <end position="388"/>
    </location>
</feature>
<feature type="region of interest" description="Disordered" evidence="1">
    <location>
        <begin position="247"/>
        <end position="268"/>
    </location>
</feature>
<evidence type="ECO:0000313" key="3">
    <source>
        <dbReference type="EMBL" id="CAG9763825.1"/>
    </source>
</evidence>
<dbReference type="PANTHER" id="PTHR19964:SF95">
    <property type="entry name" value="ARC, ISOFORM A"/>
    <property type="match status" value="1"/>
</dbReference>
<feature type="compositionally biased region" description="Low complexity" evidence="1">
    <location>
        <begin position="480"/>
        <end position="489"/>
    </location>
</feature>
<keyword evidence="4" id="KW-1185">Reference proteome</keyword>
<sequence>MMRLFKRRDSDANPHLESVSTLQNEENSIEFGSRLPKSTHQKPYLSTWGKAWDKTTRKDSFEHLPYKKPVHPEKNVSNTDNVVRNRTTTRSKRNLKCVSDNIELNQQQFLDYLMPMKPNNDELDKIFDDQPKKKTRKSKLKSIFTMSSKSDESETPFKRMKKSSSTDSLTSLLNYRYGSDSTKTTALNSPIGSIKSQTSQEVDTDAEMDKTLVDKYRDVDTGDEEIMDTAETKYTFSKFYARSPIKSATKKRARSKSRDDLTKNETKRRTIKFSPEKDLNDLNKNVENLKITEPKPPTVLEKEFKCVRLKLKKPEMAGIKISPSDNGQSYFLSEILPNSVASKNENLKIGDEVIKANGIRIKGLPYQTAKKHFLPKNNELELVVSRIPKPTKKRTNSFKAFFLSPKKDSVKSPPNSNSILNKSPSKLSLSTSKSSTICPPKTLQTFSPSKSQTPQKSYVGLNDILSMESRVTFSEKPLQKPKIFKSPSPLKKPPFSPKESSVSRTPSPGNSPSSLYGMRKFSLSNSTRPQISKCLPISNSNKTPNKTVTFIKGPGKKSLGFSIVGGRDSPRGPMGIYVKTIFKDGQASEKKILQAGDELLSINGTSFKGRSHSEAVTLFKTIKCGQVIVEVANRQGNRTYSQSM</sequence>
<dbReference type="SUPFAM" id="SSF50156">
    <property type="entry name" value="PDZ domain-like"/>
    <property type="match status" value="2"/>
</dbReference>
<dbReference type="Gene3D" id="2.30.42.10">
    <property type="match status" value="2"/>
</dbReference>
<dbReference type="AlphaFoldDB" id="A0A9N9MFJ2"/>
<name>A0A9N9MFJ2_9CUCU</name>
<feature type="compositionally biased region" description="Polar residues" evidence="1">
    <location>
        <begin position="442"/>
        <end position="455"/>
    </location>
</feature>
<feature type="compositionally biased region" description="Basic and acidic residues" evidence="1">
    <location>
        <begin position="256"/>
        <end position="268"/>
    </location>
</feature>
<evidence type="ECO:0000313" key="4">
    <source>
        <dbReference type="Proteomes" id="UP001152799"/>
    </source>
</evidence>
<feature type="region of interest" description="Disordered" evidence="1">
    <location>
        <begin position="406"/>
        <end position="455"/>
    </location>
</feature>
<accession>A0A9N9MFJ2</accession>
<evidence type="ECO:0000259" key="2">
    <source>
        <dbReference type="PROSITE" id="PS50106"/>
    </source>
</evidence>
<protein>
    <recommendedName>
        <fullName evidence="2">PDZ domain-containing protein</fullName>
    </recommendedName>
</protein>
<feature type="region of interest" description="Disordered" evidence="1">
    <location>
        <begin position="478"/>
        <end position="519"/>
    </location>
</feature>
<evidence type="ECO:0000256" key="1">
    <source>
        <dbReference type="SAM" id="MobiDB-lite"/>
    </source>
</evidence>
<dbReference type="InterPro" id="IPR001478">
    <property type="entry name" value="PDZ"/>
</dbReference>
<dbReference type="CDD" id="cd00136">
    <property type="entry name" value="PDZ_canonical"/>
    <property type="match status" value="1"/>
</dbReference>
<organism evidence="3 4">
    <name type="scientific">Ceutorhynchus assimilis</name>
    <name type="common">cabbage seed weevil</name>
    <dbReference type="NCBI Taxonomy" id="467358"/>
    <lineage>
        <taxon>Eukaryota</taxon>
        <taxon>Metazoa</taxon>
        <taxon>Ecdysozoa</taxon>
        <taxon>Arthropoda</taxon>
        <taxon>Hexapoda</taxon>
        <taxon>Insecta</taxon>
        <taxon>Pterygota</taxon>
        <taxon>Neoptera</taxon>
        <taxon>Endopterygota</taxon>
        <taxon>Coleoptera</taxon>
        <taxon>Polyphaga</taxon>
        <taxon>Cucujiformia</taxon>
        <taxon>Curculionidae</taxon>
        <taxon>Ceutorhynchinae</taxon>
        <taxon>Ceutorhynchus</taxon>
    </lineage>
</organism>
<feature type="region of interest" description="Disordered" evidence="1">
    <location>
        <begin position="1"/>
        <end position="27"/>
    </location>
</feature>
<reference evidence="3" key="1">
    <citation type="submission" date="2022-01" db="EMBL/GenBank/DDBJ databases">
        <authorList>
            <person name="King R."/>
        </authorList>
    </citation>
    <scope>NUCLEOTIDE SEQUENCE</scope>
</reference>
<dbReference type="PANTHER" id="PTHR19964">
    <property type="entry name" value="MULTIPLE PDZ DOMAIN PROTEIN"/>
    <property type="match status" value="1"/>
</dbReference>
<dbReference type="CDD" id="cd06759">
    <property type="entry name" value="PDZ3_PDZD2-PDZ1_hPro-IL-16-like"/>
    <property type="match status" value="1"/>
</dbReference>
<dbReference type="InterPro" id="IPR051342">
    <property type="entry name" value="PDZ_scaffold"/>
</dbReference>
<dbReference type="PROSITE" id="PS50106">
    <property type="entry name" value="PDZ"/>
    <property type="match status" value="2"/>
</dbReference>
<dbReference type="OrthoDB" id="6022711at2759"/>